<dbReference type="Proteomes" id="UP000298264">
    <property type="component" value="Unassembled WGS sequence"/>
</dbReference>
<keyword evidence="2" id="KW-1185">Reference proteome</keyword>
<dbReference type="AlphaFoldDB" id="A0A4R9LWT6"/>
<dbReference type="RefSeq" id="WP_135762940.1">
    <property type="nucleotide sequence ID" value="NZ_RQHV01000018.1"/>
</dbReference>
<sequence>MFTEIEIKRIQKSLDELLKKRRPPPELRNRLDINYKIEKGKVEIFTTRPKWNDSSQFIESPIAKATFVLKDNIWKVYWQKSDLKWHSYNPKPFVRYIEEFVKTVDLDEFGCFWG</sequence>
<dbReference type="Pfam" id="PF11225">
    <property type="entry name" value="DUF3024"/>
    <property type="match status" value="1"/>
</dbReference>
<gene>
    <name evidence="1" type="ORF">EHS11_02995</name>
</gene>
<reference evidence="1" key="1">
    <citation type="journal article" date="2019" name="PLoS Negl. Trop. Dis.">
        <title>Revisiting the worldwide diversity of Leptospira species in the environment.</title>
        <authorList>
            <person name="Vincent A.T."/>
            <person name="Schiettekatte O."/>
            <person name="Bourhy P."/>
            <person name="Veyrier F.J."/>
            <person name="Picardeau M."/>
        </authorList>
    </citation>
    <scope>NUCLEOTIDE SEQUENCE [LARGE SCALE GENOMIC DNA]</scope>
    <source>
        <strain evidence="1">201400974</strain>
    </source>
</reference>
<evidence type="ECO:0000313" key="1">
    <source>
        <dbReference type="EMBL" id="TGN14048.1"/>
    </source>
</evidence>
<name>A0A4R9LWT6_9LEPT</name>
<dbReference type="EMBL" id="RQHV01000018">
    <property type="protein sequence ID" value="TGN14048.1"/>
    <property type="molecule type" value="Genomic_DNA"/>
</dbReference>
<protein>
    <submittedName>
        <fullName evidence="1">DUF3024 domain-containing protein</fullName>
    </submittedName>
</protein>
<dbReference type="OrthoDB" id="1362002at2"/>
<comment type="caution">
    <text evidence="1">The sequence shown here is derived from an EMBL/GenBank/DDBJ whole genome shotgun (WGS) entry which is preliminary data.</text>
</comment>
<organism evidence="1 2">
    <name type="scientific">Leptospira ilyithenensis</name>
    <dbReference type="NCBI Taxonomy" id="2484901"/>
    <lineage>
        <taxon>Bacteria</taxon>
        <taxon>Pseudomonadati</taxon>
        <taxon>Spirochaetota</taxon>
        <taxon>Spirochaetia</taxon>
        <taxon>Leptospirales</taxon>
        <taxon>Leptospiraceae</taxon>
        <taxon>Leptospira</taxon>
    </lineage>
</organism>
<evidence type="ECO:0000313" key="2">
    <source>
        <dbReference type="Proteomes" id="UP000298264"/>
    </source>
</evidence>
<dbReference type="InterPro" id="IPR021388">
    <property type="entry name" value="DUF3024"/>
</dbReference>
<accession>A0A4R9LWT6</accession>
<proteinExistence type="predicted"/>